<accession>J9ED46</accession>
<comment type="caution">
    <text evidence="1">The sequence shown here is derived from an EMBL/GenBank/DDBJ whole genome shotgun (WGS) entry which is preliminary data.</text>
</comment>
<evidence type="ECO:0000313" key="1">
    <source>
        <dbReference type="EMBL" id="EJW80396.1"/>
    </source>
</evidence>
<gene>
    <name evidence="1" type="ORF">WUBG_08695</name>
</gene>
<proteinExistence type="predicted"/>
<protein>
    <submittedName>
        <fullName evidence="1">Uncharacterized protein</fullName>
    </submittedName>
</protein>
<dbReference type="Proteomes" id="UP000004810">
    <property type="component" value="Unassembled WGS sequence"/>
</dbReference>
<organism evidence="1 2">
    <name type="scientific">Wuchereria bancrofti</name>
    <dbReference type="NCBI Taxonomy" id="6293"/>
    <lineage>
        <taxon>Eukaryota</taxon>
        <taxon>Metazoa</taxon>
        <taxon>Ecdysozoa</taxon>
        <taxon>Nematoda</taxon>
        <taxon>Chromadorea</taxon>
        <taxon>Rhabditida</taxon>
        <taxon>Spirurina</taxon>
        <taxon>Spiruromorpha</taxon>
        <taxon>Filarioidea</taxon>
        <taxon>Onchocercidae</taxon>
        <taxon>Wuchereria</taxon>
    </lineage>
</organism>
<reference evidence="2" key="1">
    <citation type="submission" date="2012-08" db="EMBL/GenBank/DDBJ databases">
        <title>The Genome Sequence of Wuchereria bancrofti.</title>
        <authorList>
            <person name="Nutman T.B."/>
            <person name="Fink D.L."/>
            <person name="Russ C."/>
            <person name="Young S."/>
            <person name="Zeng Q."/>
            <person name="Koehrsen M."/>
            <person name="Alvarado L."/>
            <person name="Berlin A."/>
            <person name="Chapman S.B."/>
            <person name="Chen Z."/>
            <person name="Freedman E."/>
            <person name="Gellesch M."/>
            <person name="Goldberg J."/>
            <person name="Griggs A."/>
            <person name="Gujja S."/>
            <person name="Heilman E.R."/>
            <person name="Heiman D."/>
            <person name="Hepburn T."/>
            <person name="Howarth C."/>
            <person name="Jen D."/>
            <person name="Larson L."/>
            <person name="Lewis B."/>
            <person name="Mehta T."/>
            <person name="Park D."/>
            <person name="Pearson M."/>
            <person name="Roberts A."/>
            <person name="Saif S."/>
            <person name="Shea T."/>
            <person name="Shenoy N."/>
            <person name="Sisk P."/>
            <person name="Stolte C."/>
            <person name="Sykes S."/>
            <person name="Walk T."/>
            <person name="White J."/>
            <person name="Yandava C."/>
            <person name="Haas B."/>
            <person name="Henn M.R."/>
            <person name="Nusbaum C."/>
            <person name="Birren B."/>
        </authorList>
    </citation>
    <scope>NUCLEOTIDE SEQUENCE [LARGE SCALE GENOMIC DNA]</scope>
    <source>
        <strain evidence="2">NA</strain>
    </source>
</reference>
<sequence>MTKDDKSDNTSKELVKLKENLFNYVIPSSINEQEQLLNVSFANVKGQVSELLKIMTEMEKNVIEVVKRSLNSENFTLIAQQTISYEYNLTINDISRRVMYAKVEMEINLL</sequence>
<dbReference type="AlphaFoldDB" id="J9ED46"/>
<dbReference type="EMBL" id="ADBV01004551">
    <property type="protein sequence ID" value="EJW80396.1"/>
    <property type="molecule type" value="Genomic_DNA"/>
</dbReference>
<evidence type="ECO:0000313" key="2">
    <source>
        <dbReference type="Proteomes" id="UP000004810"/>
    </source>
</evidence>
<name>J9ED46_WUCBA</name>